<proteinExistence type="predicted"/>
<name>A0A9P0CL08_9CUCU</name>
<reference evidence="1" key="1">
    <citation type="submission" date="2022-01" db="EMBL/GenBank/DDBJ databases">
        <authorList>
            <person name="King R."/>
        </authorList>
    </citation>
    <scope>NUCLEOTIDE SEQUENCE</scope>
</reference>
<dbReference type="OrthoDB" id="6617004at2759"/>
<dbReference type="PANTHER" id="PTHR45749">
    <property type="match status" value="1"/>
</dbReference>
<evidence type="ECO:0008006" key="3">
    <source>
        <dbReference type="Google" id="ProtNLM"/>
    </source>
</evidence>
<protein>
    <recommendedName>
        <fullName evidence="3">DUF4371 domain-containing protein</fullName>
    </recommendedName>
</protein>
<sequence length="195" mass="22507">MCLIKNCDINKLKVCVSNDCFRKTSLRQGTTQHKLFECMLDVYHEEVRKEIENSPFVAVIADETTDVACEFPLVIVFRYLCKGRPVERFWRFYMLDGHDAKSIAECILNVLHTLLKHSPNKLIAQSYDGASSAVFQSLNGLKHSSEIQQRKKDSALGMLSAEKHFVNGIENFNNKVIENFATKKERRMDLIYRKL</sequence>
<keyword evidence="2" id="KW-1185">Reference proteome</keyword>
<organism evidence="1 2">
    <name type="scientific">Psylliodes chrysocephalus</name>
    <dbReference type="NCBI Taxonomy" id="3402493"/>
    <lineage>
        <taxon>Eukaryota</taxon>
        <taxon>Metazoa</taxon>
        <taxon>Ecdysozoa</taxon>
        <taxon>Arthropoda</taxon>
        <taxon>Hexapoda</taxon>
        <taxon>Insecta</taxon>
        <taxon>Pterygota</taxon>
        <taxon>Neoptera</taxon>
        <taxon>Endopterygota</taxon>
        <taxon>Coleoptera</taxon>
        <taxon>Polyphaga</taxon>
        <taxon>Cucujiformia</taxon>
        <taxon>Chrysomeloidea</taxon>
        <taxon>Chrysomelidae</taxon>
        <taxon>Galerucinae</taxon>
        <taxon>Alticini</taxon>
        <taxon>Psylliodes</taxon>
    </lineage>
</organism>
<gene>
    <name evidence="1" type="ORF">PSYICH_LOCUS4139</name>
</gene>
<evidence type="ECO:0000313" key="2">
    <source>
        <dbReference type="Proteomes" id="UP001153636"/>
    </source>
</evidence>
<evidence type="ECO:0000313" key="1">
    <source>
        <dbReference type="EMBL" id="CAH1103486.1"/>
    </source>
</evidence>
<dbReference type="PANTHER" id="PTHR45749:SF28">
    <property type="entry name" value="ZINC FINGER MYM-TYPE PROTEIN 1-LIKE-RELATED"/>
    <property type="match status" value="1"/>
</dbReference>
<dbReference type="AlphaFoldDB" id="A0A9P0CL08"/>
<accession>A0A9P0CL08</accession>
<dbReference type="EMBL" id="OV651826">
    <property type="protein sequence ID" value="CAH1103486.1"/>
    <property type="molecule type" value="Genomic_DNA"/>
</dbReference>
<dbReference type="Proteomes" id="UP001153636">
    <property type="component" value="Chromosome 14"/>
</dbReference>